<evidence type="ECO:0000256" key="6">
    <source>
        <dbReference type="ARBA" id="ARBA00023136"/>
    </source>
</evidence>
<comment type="caution">
    <text evidence="9">The sequence shown here is derived from an EMBL/GenBank/DDBJ whole genome shotgun (WGS) entry which is preliminary data.</text>
</comment>
<dbReference type="Proteomes" id="UP000613160">
    <property type="component" value="Unassembled WGS sequence"/>
</dbReference>
<keyword evidence="5 7" id="KW-1133">Transmembrane helix</keyword>
<dbReference type="PANTHER" id="PTHR33778:SF1">
    <property type="entry name" value="MAGNESIUM TRANSPORTER YHID-RELATED"/>
    <property type="match status" value="1"/>
</dbReference>
<evidence type="ECO:0000313" key="10">
    <source>
        <dbReference type="Proteomes" id="UP000613160"/>
    </source>
</evidence>
<dbReference type="AlphaFoldDB" id="A0A916XZ27"/>
<evidence type="ECO:0000256" key="3">
    <source>
        <dbReference type="ARBA" id="ARBA00022475"/>
    </source>
</evidence>
<dbReference type="EMBL" id="BMJJ01000005">
    <property type="protein sequence ID" value="GGD20997.1"/>
    <property type="molecule type" value="Genomic_DNA"/>
</dbReference>
<evidence type="ECO:0000313" key="9">
    <source>
        <dbReference type="EMBL" id="GGD20997.1"/>
    </source>
</evidence>
<reference evidence="9" key="2">
    <citation type="submission" date="2020-09" db="EMBL/GenBank/DDBJ databases">
        <authorList>
            <person name="Sun Q."/>
            <person name="Zhou Y."/>
        </authorList>
    </citation>
    <scope>NUCLEOTIDE SEQUENCE</scope>
    <source>
        <strain evidence="9">CGMCC 1.15493</strain>
    </source>
</reference>
<evidence type="ECO:0000256" key="5">
    <source>
        <dbReference type="ARBA" id="ARBA00022989"/>
    </source>
</evidence>
<reference evidence="9" key="1">
    <citation type="journal article" date="2014" name="Int. J. Syst. Evol. Microbiol.">
        <title>Complete genome sequence of Corynebacterium casei LMG S-19264T (=DSM 44701T), isolated from a smear-ripened cheese.</title>
        <authorList>
            <consortium name="US DOE Joint Genome Institute (JGI-PGF)"/>
            <person name="Walter F."/>
            <person name="Albersmeier A."/>
            <person name="Kalinowski J."/>
            <person name="Ruckert C."/>
        </authorList>
    </citation>
    <scope>NUCLEOTIDE SEQUENCE</scope>
    <source>
        <strain evidence="9">CGMCC 1.15493</strain>
    </source>
</reference>
<evidence type="ECO:0000256" key="1">
    <source>
        <dbReference type="ARBA" id="ARBA00004651"/>
    </source>
</evidence>
<name>A0A916XZ27_9HYPH</name>
<keyword evidence="10" id="KW-1185">Reference proteome</keyword>
<keyword evidence="7" id="KW-0997">Cell inner membrane</keyword>
<keyword evidence="4 7" id="KW-0812">Transmembrane</keyword>
<gene>
    <name evidence="9" type="ORF">GCM10011335_24940</name>
</gene>
<dbReference type="RefSeq" id="WP_188851016.1">
    <property type="nucleotide sequence ID" value="NZ_BMJJ01000005.1"/>
</dbReference>
<feature type="transmembrane region" description="Helical" evidence="7">
    <location>
        <begin position="43"/>
        <end position="61"/>
    </location>
</feature>
<dbReference type="GO" id="GO:0005886">
    <property type="term" value="C:plasma membrane"/>
    <property type="evidence" value="ECO:0007669"/>
    <property type="project" value="UniProtKB-SubCell"/>
</dbReference>
<evidence type="ECO:0000256" key="7">
    <source>
        <dbReference type="RuleBase" id="RU365041"/>
    </source>
</evidence>
<protein>
    <recommendedName>
        <fullName evidence="7">Protein MgtC</fullName>
    </recommendedName>
</protein>
<feature type="transmembrane region" description="Helical" evidence="7">
    <location>
        <begin position="113"/>
        <end position="140"/>
    </location>
</feature>
<keyword evidence="6 7" id="KW-0472">Membrane</keyword>
<evidence type="ECO:0000256" key="4">
    <source>
        <dbReference type="ARBA" id="ARBA00022692"/>
    </source>
</evidence>
<dbReference type="PRINTS" id="PR01837">
    <property type="entry name" value="MGTCSAPBPROT"/>
</dbReference>
<accession>A0A916XZ27</accession>
<comment type="subcellular location">
    <subcellularLocation>
        <location evidence="7">Cell inner membrane</location>
        <topology evidence="7">Multi-pass membrane protein</topology>
    </subcellularLocation>
    <subcellularLocation>
        <location evidence="1">Cell membrane</location>
        <topology evidence="1">Multi-pass membrane protein</topology>
    </subcellularLocation>
</comment>
<evidence type="ECO:0000259" key="8">
    <source>
        <dbReference type="Pfam" id="PF02308"/>
    </source>
</evidence>
<dbReference type="InterPro" id="IPR003416">
    <property type="entry name" value="MgtC/SapB/SrpB/YhiD_fam"/>
</dbReference>
<evidence type="ECO:0000256" key="2">
    <source>
        <dbReference type="ARBA" id="ARBA00009298"/>
    </source>
</evidence>
<feature type="domain" description="MgtC/SapB/SrpB/YhiD N-terminal" evidence="8">
    <location>
        <begin position="18"/>
        <end position="145"/>
    </location>
</feature>
<dbReference type="InterPro" id="IPR049177">
    <property type="entry name" value="MgtC_SapB_SrpB_YhiD_N"/>
</dbReference>
<feature type="transmembrane region" description="Helical" evidence="7">
    <location>
        <begin position="73"/>
        <end position="93"/>
    </location>
</feature>
<dbReference type="Pfam" id="PF02308">
    <property type="entry name" value="MgtC"/>
    <property type="match status" value="1"/>
</dbReference>
<dbReference type="PANTHER" id="PTHR33778">
    <property type="entry name" value="PROTEIN MGTC"/>
    <property type="match status" value="1"/>
</dbReference>
<sequence length="162" mass="17359">MPEMADWNDAALYASRVFAALLLAGAIGFEREAQDKSAGLRTHMMVGVGACLFTLLMIILIDRYQSDTIRADPIRIVSAITSGVAFLAAGAIIQSRGRVKGLTTGGSLWMAGAIGLGCGLGEYLLSLIAVGATIVVLVCIKQLERRFFPNDEASANKRRDRR</sequence>
<comment type="similarity">
    <text evidence="2 7">Belongs to the MgtC/SapB family.</text>
</comment>
<organism evidence="9 10">
    <name type="scientific">Aureimonas glaciei</name>
    <dbReference type="NCBI Taxonomy" id="1776957"/>
    <lineage>
        <taxon>Bacteria</taxon>
        <taxon>Pseudomonadati</taxon>
        <taxon>Pseudomonadota</taxon>
        <taxon>Alphaproteobacteria</taxon>
        <taxon>Hyphomicrobiales</taxon>
        <taxon>Aurantimonadaceae</taxon>
        <taxon>Aureimonas</taxon>
    </lineage>
</organism>
<keyword evidence="3" id="KW-1003">Cell membrane</keyword>
<proteinExistence type="inferred from homology"/>